<dbReference type="Gene3D" id="3.20.20.80">
    <property type="entry name" value="Glycosidases"/>
    <property type="match status" value="1"/>
</dbReference>
<dbReference type="InterPro" id="IPR006047">
    <property type="entry name" value="GH13_cat_dom"/>
</dbReference>
<keyword evidence="5" id="KW-1185">Reference proteome</keyword>
<name>A0A556TRA6_BAGYA</name>
<reference evidence="4 5" key="1">
    <citation type="journal article" date="2019" name="Genome Biol. Evol.">
        <title>Whole-Genome Sequencing of the Giant Devil Catfish, Bagarius yarrelli.</title>
        <authorList>
            <person name="Jiang W."/>
            <person name="Lv Y."/>
            <person name="Cheng L."/>
            <person name="Yang K."/>
            <person name="Chao B."/>
            <person name="Wang X."/>
            <person name="Li Y."/>
            <person name="Pan X."/>
            <person name="You X."/>
            <person name="Zhang Y."/>
            <person name="Yang J."/>
            <person name="Li J."/>
            <person name="Zhang X."/>
            <person name="Liu S."/>
            <person name="Sun C."/>
            <person name="Yang J."/>
            <person name="Shi Q."/>
        </authorList>
    </citation>
    <scope>NUCLEOTIDE SEQUENCE [LARGE SCALE GENOMIC DNA]</scope>
    <source>
        <strain evidence="4">JWS20170419001</strain>
        <tissue evidence="4">Muscle</tissue>
    </source>
</reference>
<dbReference type="AlphaFoldDB" id="A0A556TRA6"/>
<dbReference type="EMBL" id="VCAZ01000012">
    <property type="protein sequence ID" value="TSK42156.1"/>
    <property type="molecule type" value="Genomic_DNA"/>
</dbReference>
<evidence type="ECO:0000313" key="4">
    <source>
        <dbReference type="EMBL" id="TSK42156.1"/>
    </source>
</evidence>
<evidence type="ECO:0000259" key="3">
    <source>
        <dbReference type="SMART" id="SM00642"/>
    </source>
</evidence>
<sequence>MSFTRNHQNSTVELKKYKDNSAFQHDDEKEDDSGSSRDQRVSASAEESAYTQIKPYAGMPKEVLLLYSSQARYRIPREILFWLSVACTLALIALTVTLIAFSPACLGWWQTTPVYQIYPRSFKDSDGDGVGDLNGIKEKLSHFQYLNIKAIWISPFYKSPMKDFGYDVEDFRDIDPLFGSMADFDDLLSSMHSIGLKLIMDYIPNHTSDKHVWFQLSRNRDEYYSDFYVWVNCTKDKPPNNWVSVFGNSSWTYDSLVGSATFTSHKEQPDLNFAPQCC</sequence>
<evidence type="ECO:0000256" key="1">
    <source>
        <dbReference type="SAM" id="MobiDB-lite"/>
    </source>
</evidence>
<accession>A0A556TRA6</accession>
<keyword evidence="2" id="KW-0812">Transmembrane</keyword>
<dbReference type="Pfam" id="PF00128">
    <property type="entry name" value="Alpha-amylase"/>
    <property type="match status" value="1"/>
</dbReference>
<feature type="transmembrane region" description="Helical" evidence="2">
    <location>
        <begin position="79"/>
        <end position="109"/>
    </location>
</feature>
<dbReference type="InterPro" id="IPR045857">
    <property type="entry name" value="O16G_dom_2"/>
</dbReference>
<evidence type="ECO:0000313" key="5">
    <source>
        <dbReference type="Proteomes" id="UP000319801"/>
    </source>
</evidence>
<dbReference type="PANTHER" id="PTHR10357">
    <property type="entry name" value="ALPHA-AMYLASE FAMILY MEMBER"/>
    <property type="match status" value="1"/>
</dbReference>
<dbReference type="Gene3D" id="3.90.400.10">
    <property type="entry name" value="Oligo-1,6-glucosidase, Domain 2"/>
    <property type="match status" value="1"/>
</dbReference>
<comment type="caution">
    <text evidence="4">The sequence shown here is derived from an EMBL/GenBank/DDBJ whole genome shotgun (WGS) entry which is preliminary data.</text>
</comment>
<dbReference type="Proteomes" id="UP000319801">
    <property type="component" value="Unassembled WGS sequence"/>
</dbReference>
<feature type="compositionally biased region" description="Basic and acidic residues" evidence="1">
    <location>
        <begin position="13"/>
        <end position="40"/>
    </location>
</feature>
<dbReference type="SUPFAM" id="SSF51445">
    <property type="entry name" value="(Trans)glycosidases"/>
    <property type="match status" value="1"/>
</dbReference>
<keyword evidence="2" id="KW-1133">Transmembrane helix</keyword>
<feature type="region of interest" description="Disordered" evidence="1">
    <location>
        <begin position="1"/>
        <end position="47"/>
    </location>
</feature>
<dbReference type="GO" id="GO:0006865">
    <property type="term" value="P:amino acid transport"/>
    <property type="evidence" value="ECO:0007669"/>
    <property type="project" value="TreeGrafter"/>
</dbReference>
<protein>
    <submittedName>
        <fullName evidence="4">Neutral and basic amino acid transport protein rBAT</fullName>
    </submittedName>
</protein>
<proteinExistence type="predicted"/>
<keyword evidence="2" id="KW-0472">Membrane</keyword>
<feature type="domain" description="Glycosyl hydrolase family 13 catalytic" evidence="3">
    <location>
        <begin position="116"/>
        <end position="278"/>
    </location>
</feature>
<dbReference type="OrthoDB" id="1740265at2759"/>
<dbReference type="PANTHER" id="PTHR10357:SF179">
    <property type="entry name" value="NEUTRAL AND BASIC AMINO ACID TRANSPORT PROTEIN RBAT"/>
    <property type="match status" value="1"/>
</dbReference>
<feature type="compositionally biased region" description="Polar residues" evidence="1">
    <location>
        <begin position="1"/>
        <end position="12"/>
    </location>
</feature>
<gene>
    <name evidence="4" type="ORF">Baya_4624</name>
</gene>
<dbReference type="SMART" id="SM00642">
    <property type="entry name" value="Aamy"/>
    <property type="match status" value="1"/>
</dbReference>
<dbReference type="InterPro" id="IPR017853">
    <property type="entry name" value="GH"/>
</dbReference>
<organism evidence="4 5">
    <name type="scientific">Bagarius yarrelli</name>
    <name type="common">Goonch</name>
    <name type="synonym">Bagrus yarrelli</name>
    <dbReference type="NCBI Taxonomy" id="175774"/>
    <lineage>
        <taxon>Eukaryota</taxon>
        <taxon>Metazoa</taxon>
        <taxon>Chordata</taxon>
        <taxon>Craniata</taxon>
        <taxon>Vertebrata</taxon>
        <taxon>Euteleostomi</taxon>
        <taxon>Actinopterygii</taxon>
        <taxon>Neopterygii</taxon>
        <taxon>Teleostei</taxon>
        <taxon>Ostariophysi</taxon>
        <taxon>Siluriformes</taxon>
        <taxon>Sisoridae</taxon>
        <taxon>Sisorinae</taxon>
        <taxon>Bagarius</taxon>
    </lineage>
</organism>
<dbReference type="GO" id="GO:0005975">
    <property type="term" value="P:carbohydrate metabolic process"/>
    <property type="evidence" value="ECO:0007669"/>
    <property type="project" value="InterPro"/>
</dbReference>
<evidence type="ECO:0000256" key="2">
    <source>
        <dbReference type="SAM" id="Phobius"/>
    </source>
</evidence>